<evidence type="ECO:0000313" key="3">
    <source>
        <dbReference type="Proteomes" id="UP000535501"/>
    </source>
</evidence>
<evidence type="ECO:0000256" key="1">
    <source>
        <dbReference type="SAM" id="MobiDB-lite"/>
    </source>
</evidence>
<gene>
    <name evidence="2" type="ORF">HNQ75_000772</name>
</gene>
<dbReference type="RefSeq" id="WP_077546453.1">
    <property type="nucleotide sequence ID" value="NZ_JACHEJ010000001.1"/>
</dbReference>
<keyword evidence="3" id="KW-1185">Reference proteome</keyword>
<dbReference type="Proteomes" id="UP000535501">
    <property type="component" value="Unassembled WGS sequence"/>
</dbReference>
<proteinExistence type="predicted"/>
<comment type="caution">
    <text evidence="2">The sequence shown here is derived from an EMBL/GenBank/DDBJ whole genome shotgun (WGS) entry which is preliminary data.</text>
</comment>
<organism evidence="2 3">
    <name type="scientific">Pseudorhizobium flavum</name>
    <dbReference type="NCBI Taxonomy" id="1335061"/>
    <lineage>
        <taxon>Bacteria</taxon>
        <taxon>Pseudomonadati</taxon>
        <taxon>Pseudomonadota</taxon>
        <taxon>Alphaproteobacteria</taxon>
        <taxon>Hyphomicrobiales</taxon>
        <taxon>Rhizobiaceae</taxon>
        <taxon>Rhizobium/Agrobacterium group</taxon>
        <taxon>Pseudorhizobium</taxon>
    </lineage>
</organism>
<reference evidence="2 3" key="1">
    <citation type="submission" date="2020-08" db="EMBL/GenBank/DDBJ databases">
        <title>Genomic Encyclopedia of Type Strains, Phase IV (KMG-IV): sequencing the most valuable type-strain genomes for metagenomic binning, comparative biology and taxonomic classification.</title>
        <authorList>
            <person name="Goeker M."/>
        </authorList>
    </citation>
    <scope>NUCLEOTIDE SEQUENCE [LARGE SCALE GENOMIC DNA]</scope>
    <source>
        <strain evidence="2 3">DSM 102134</strain>
    </source>
</reference>
<feature type="region of interest" description="Disordered" evidence="1">
    <location>
        <begin position="37"/>
        <end position="72"/>
    </location>
</feature>
<dbReference type="EMBL" id="JACHEJ010000001">
    <property type="protein sequence ID" value="MBB6178829.1"/>
    <property type="molecule type" value="Genomic_DNA"/>
</dbReference>
<protein>
    <submittedName>
        <fullName evidence="2">Uncharacterized protein</fullName>
    </submittedName>
</protein>
<feature type="compositionally biased region" description="Basic and acidic residues" evidence="1">
    <location>
        <begin position="40"/>
        <end position="57"/>
    </location>
</feature>
<evidence type="ECO:0000313" key="2">
    <source>
        <dbReference type="EMBL" id="MBB6178829.1"/>
    </source>
</evidence>
<sequence>MIDITRDAAESLFRHPAAAGSNAAKLEEFRLRQTIRMRKTKQDERQERVEKRGHADASKALFSPAARQQSHG</sequence>
<accession>A0A7W9YVL6</accession>
<dbReference type="AlphaFoldDB" id="A0A7W9YVL6"/>
<name>A0A7W9YVL6_9HYPH</name>